<accession>W1IY61</accession>
<dbReference type="PANTHER" id="PTHR37533:SF2">
    <property type="entry name" value="FLAGELLAR HOOK-LENGTH CONTROL PROTEIN"/>
    <property type="match status" value="1"/>
</dbReference>
<dbReference type="Pfam" id="PF02120">
    <property type="entry name" value="Flg_hook"/>
    <property type="match status" value="1"/>
</dbReference>
<feature type="domain" description="Flagellar hook-length control protein-like C-terminal" evidence="2">
    <location>
        <begin position="341"/>
        <end position="418"/>
    </location>
</feature>
<dbReference type="PANTHER" id="PTHR37533">
    <property type="entry name" value="FLAGELLAR HOOK-LENGTH CONTROL PROTEIN"/>
    <property type="match status" value="1"/>
</dbReference>
<gene>
    <name evidence="3" type="primary">fliK</name>
    <name evidence="3" type="ORF">XCR1_1650010</name>
</gene>
<protein>
    <submittedName>
        <fullName evidence="3">Flagellar hook-length control protein</fullName>
    </submittedName>
</protein>
<proteinExistence type="predicted"/>
<keyword evidence="3" id="KW-0969">Cilium</keyword>
<dbReference type="Proteomes" id="UP000019197">
    <property type="component" value="Unassembled WGS sequence"/>
</dbReference>
<feature type="compositionally biased region" description="Polar residues" evidence="1">
    <location>
        <begin position="409"/>
        <end position="419"/>
    </location>
</feature>
<feature type="compositionally biased region" description="Polar residues" evidence="1">
    <location>
        <begin position="44"/>
        <end position="78"/>
    </location>
</feature>
<feature type="compositionally biased region" description="Low complexity" evidence="1">
    <location>
        <begin position="420"/>
        <end position="431"/>
    </location>
</feature>
<reference evidence="3 4" key="1">
    <citation type="submission" date="2013-11" db="EMBL/GenBank/DDBJ databases">
        <title>Draft genome sequence and annotation of the entomopathogenic bacterium, Xenorhabdus cabanillasi strain JM26.</title>
        <authorList>
            <person name="Gualtieri M."/>
            <person name="Ogier J.C."/>
            <person name="Pages S."/>
            <person name="Givaudan A."/>
            <person name="Gaudriault S."/>
        </authorList>
    </citation>
    <scope>NUCLEOTIDE SEQUENCE [LARGE SCALE GENOMIC DNA]</scope>
    <source>
        <strain evidence="3 4">JM26</strain>
    </source>
</reference>
<comment type="caution">
    <text evidence="3">The sequence shown here is derived from an EMBL/GenBank/DDBJ whole genome shotgun (WGS) entry which is preliminary data.</text>
</comment>
<evidence type="ECO:0000259" key="2">
    <source>
        <dbReference type="Pfam" id="PF02120"/>
    </source>
</evidence>
<dbReference type="InterPro" id="IPR021136">
    <property type="entry name" value="Flagellar_hook_control-like_C"/>
</dbReference>
<dbReference type="CDD" id="cd17470">
    <property type="entry name" value="T3SS_Flik_C"/>
    <property type="match status" value="1"/>
</dbReference>
<keyword evidence="3" id="KW-0966">Cell projection</keyword>
<evidence type="ECO:0000313" key="4">
    <source>
        <dbReference type="Proteomes" id="UP000019197"/>
    </source>
</evidence>
<keyword evidence="3" id="KW-0282">Flagellum</keyword>
<dbReference type="InterPro" id="IPR052563">
    <property type="entry name" value="FliK"/>
</dbReference>
<feature type="region of interest" description="Disordered" evidence="1">
    <location>
        <begin position="1"/>
        <end position="90"/>
    </location>
</feature>
<dbReference type="Gene3D" id="3.30.750.140">
    <property type="match status" value="1"/>
</dbReference>
<dbReference type="EMBL" id="CBXE010000074">
    <property type="protein sequence ID" value="CDL82165.1"/>
    <property type="molecule type" value="Genomic_DNA"/>
</dbReference>
<feature type="region of interest" description="Disordered" evidence="1">
    <location>
        <begin position="242"/>
        <end position="264"/>
    </location>
</feature>
<sequence>MNLTLLPTDLTSTEKMAGKSQQTLSDSNESKDKTPEFGLFLNAETDTLQKASVQTRSAQSNSAKTNSVQSNKVRGNSENGEKRSTDNKIEGELTPSLVVAGQTTIQDKFSALLSTSASTSASISASTSDNDAELTLLDDEDPLSAETLINTMPVQLAGLISCQSTGDSSENPDDLSDIDNNVDGILAGKTARGDIVLATTEPAEHTEDKGLDDDIRSFIRQDAASINNGQTSAKNRSVLASTNEKVKSTANNTDPNSIPLTSGKENSGKEFALIQGASTLATASTETFSSGALHTLFASPHISAGHQTNGQFQLNGTPAPLLSAHPGSEEWQQQLNQHVLFFNRNGLQQAELRLHPQELGALHIRMNVEDNQAQLHFVSAHQHVRAALEAALPNLRHALAENGIQLAQSSVSSDTSGNLQQEQPADPQQQANTRTHAESNGTLAATQAPTTHESTIRITPRQLASSRGGVDIFA</sequence>
<name>W1IY61_9GAMM</name>
<organism evidence="3 4">
    <name type="scientific">Xenorhabdus cabanillasii JM26</name>
    <dbReference type="NCBI Taxonomy" id="1427517"/>
    <lineage>
        <taxon>Bacteria</taxon>
        <taxon>Pseudomonadati</taxon>
        <taxon>Pseudomonadota</taxon>
        <taxon>Gammaproteobacteria</taxon>
        <taxon>Enterobacterales</taxon>
        <taxon>Morganellaceae</taxon>
        <taxon>Xenorhabdus</taxon>
    </lineage>
</organism>
<dbReference type="OrthoDB" id="1792985at2"/>
<dbReference type="AlphaFoldDB" id="W1IY61"/>
<feature type="compositionally biased region" description="Polar residues" evidence="1">
    <location>
        <begin position="432"/>
        <end position="465"/>
    </location>
</feature>
<feature type="compositionally biased region" description="Polar residues" evidence="1">
    <location>
        <begin position="1"/>
        <end position="27"/>
    </location>
</feature>
<dbReference type="RefSeq" id="WP_038262750.1">
    <property type="nucleotide sequence ID" value="NZ_CAWLVK010000074.1"/>
</dbReference>
<feature type="region of interest" description="Disordered" evidence="1">
    <location>
        <begin position="409"/>
        <end position="474"/>
    </location>
</feature>
<dbReference type="InterPro" id="IPR038610">
    <property type="entry name" value="FliK-like_C_sf"/>
</dbReference>
<evidence type="ECO:0000256" key="1">
    <source>
        <dbReference type="SAM" id="MobiDB-lite"/>
    </source>
</evidence>
<evidence type="ECO:0000313" key="3">
    <source>
        <dbReference type="EMBL" id="CDL82165.1"/>
    </source>
</evidence>
<feature type="compositionally biased region" description="Basic and acidic residues" evidence="1">
    <location>
        <begin position="79"/>
        <end position="90"/>
    </location>
</feature>